<dbReference type="OrthoDB" id="9793997at2"/>
<organism evidence="1 2">
    <name type="scientific">Allorhodopirellula solitaria</name>
    <dbReference type="NCBI Taxonomy" id="2527987"/>
    <lineage>
        <taxon>Bacteria</taxon>
        <taxon>Pseudomonadati</taxon>
        <taxon>Planctomycetota</taxon>
        <taxon>Planctomycetia</taxon>
        <taxon>Pirellulales</taxon>
        <taxon>Pirellulaceae</taxon>
        <taxon>Allorhodopirellula</taxon>
    </lineage>
</organism>
<name>A0A5C5XRP3_9BACT</name>
<sequence>MPFLSGSLSFERFRVEKFDSASFDQEHLDLMHQHAAGKVETDSAENVHTGFLGGAHLFDQDFDLEKNVINDAVHFGIRIDTNQIPAAIKNAWLQMELAGLGRDNPSGVPTKTQRKEAKEAVEQRCEVEAATGKYRKFQPFSLLWDHGYEMLYFGGSAGTASGHCADLLERIFEIELRHVSAGTIAQAWAIEADRYAEMDEVVPAAFIAGPSHGSVAWANEHSQAPDFLGNEFLLWLWWTLETQTDTITIADDTEVTVMLSKTLSLECPVGESGKETITAESPVKLPEAMQAIQHGKLPRKTGMILVRDGQQFDLTLQAESFGISGAKIILDEDTEFDADDRIEAVRTLCDTVDGLFHTFCDRRTGADWHKDLSAIQNWLAPVPQRAVQAA</sequence>
<evidence type="ECO:0000313" key="2">
    <source>
        <dbReference type="Proteomes" id="UP000318053"/>
    </source>
</evidence>
<dbReference type="EMBL" id="SJPK01000007">
    <property type="protein sequence ID" value="TWT65319.1"/>
    <property type="molecule type" value="Genomic_DNA"/>
</dbReference>
<keyword evidence="2" id="KW-1185">Reference proteome</keyword>
<dbReference type="RefSeq" id="WP_146392152.1">
    <property type="nucleotide sequence ID" value="NZ_SJPK01000007.1"/>
</dbReference>
<gene>
    <name evidence="1" type="ORF">CA85_32310</name>
</gene>
<evidence type="ECO:0000313" key="1">
    <source>
        <dbReference type="EMBL" id="TWT65319.1"/>
    </source>
</evidence>
<protein>
    <recommendedName>
        <fullName evidence="3">Recombination-associated protein RdgC</fullName>
    </recommendedName>
</protein>
<comment type="caution">
    <text evidence="1">The sequence shown here is derived from an EMBL/GenBank/DDBJ whole genome shotgun (WGS) entry which is preliminary data.</text>
</comment>
<proteinExistence type="predicted"/>
<dbReference type="AlphaFoldDB" id="A0A5C5XRP3"/>
<reference evidence="1 2" key="1">
    <citation type="submission" date="2019-02" db="EMBL/GenBank/DDBJ databases">
        <title>Deep-cultivation of Planctomycetes and their phenomic and genomic characterization uncovers novel biology.</title>
        <authorList>
            <person name="Wiegand S."/>
            <person name="Jogler M."/>
            <person name="Boedeker C."/>
            <person name="Pinto D."/>
            <person name="Vollmers J."/>
            <person name="Rivas-Marin E."/>
            <person name="Kohn T."/>
            <person name="Peeters S.H."/>
            <person name="Heuer A."/>
            <person name="Rast P."/>
            <person name="Oberbeckmann S."/>
            <person name="Bunk B."/>
            <person name="Jeske O."/>
            <person name="Meyerdierks A."/>
            <person name="Storesund J.E."/>
            <person name="Kallscheuer N."/>
            <person name="Luecker S."/>
            <person name="Lage O.M."/>
            <person name="Pohl T."/>
            <person name="Merkel B.J."/>
            <person name="Hornburger P."/>
            <person name="Mueller R.-W."/>
            <person name="Bruemmer F."/>
            <person name="Labrenz M."/>
            <person name="Spormann A.M."/>
            <person name="Op Den Camp H."/>
            <person name="Overmann J."/>
            <person name="Amann R."/>
            <person name="Jetten M.S.M."/>
            <person name="Mascher T."/>
            <person name="Medema M.H."/>
            <person name="Devos D.P."/>
            <person name="Kaster A.-K."/>
            <person name="Ovreas L."/>
            <person name="Rohde M."/>
            <person name="Galperin M.Y."/>
            <person name="Jogler C."/>
        </authorList>
    </citation>
    <scope>NUCLEOTIDE SEQUENCE [LARGE SCALE GENOMIC DNA]</scope>
    <source>
        <strain evidence="1 2">CA85</strain>
    </source>
</reference>
<dbReference type="Proteomes" id="UP000318053">
    <property type="component" value="Unassembled WGS sequence"/>
</dbReference>
<evidence type="ECO:0008006" key="3">
    <source>
        <dbReference type="Google" id="ProtNLM"/>
    </source>
</evidence>
<accession>A0A5C5XRP3</accession>